<evidence type="ECO:0000259" key="6">
    <source>
        <dbReference type="PROSITE" id="PS50053"/>
    </source>
</evidence>
<dbReference type="InterPro" id="IPR001841">
    <property type="entry name" value="Znf_RING"/>
</dbReference>
<dbReference type="InterPro" id="IPR013083">
    <property type="entry name" value="Znf_RING/FYVE/PHD"/>
</dbReference>
<dbReference type="FunFam" id="3.10.20.90:FF:000222">
    <property type="entry name" value="Polyubiquitin 5"/>
    <property type="match status" value="1"/>
</dbReference>
<gene>
    <name evidence="8" type="ORF">HYH02_004577</name>
</gene>
<sequence length="151" mass="16697">MECPLCLERYTPKGANVPVVLPCGHTSCLACARRLGGRCAVCRQPFTDWRTNFQLVEALAPVSVRSPRSHTRPLQQIFLKNLTGKTITIDLDLSTATVCSLKALIRDTQGVPVHQQRLLFAGKQLQDGHTLADYNIHKEATLYLALRMLGG</sequence>
<dbReference type="SUPFAM" id="SSF54236">
    <property type="entry name" value="Ubiquitin-like"/>
    <property type="match status" value="1"/>
</dbReference>
<feature type="domain" description="Ubiquitin-like" evidence="6">
    <location>
        <begin position="75"/>
        <end position="151"/>
    </location>
</feature>
<evidence type="ECO:0000256" key="5">
    <source>
        <dbReference type="PROSITE-ProRule" id="PRU00175"/>
    </source>
</evidence>
<evidence type="ECO:0000256" key="3">
    <source>
        <dbReference type="ARBA" id="ARBA00022771"/>
    </source>
</evidence>
<keyword evidence="3 5" id="KW-0863">Zinc-finger</keyword>
<protein>
    <recommendedName>
        <fullName evidence="10">Ubiquitin</fullName>
    </recommendedName>
</protein>
<dbReference type="Proteomes" id="UP000613740">
    <property type="component" value="Unassembled WGS sequence"/>
</dbReference>
<dbReference type="PRINTS" id="PR00348">
    <property type="entry name" value="UBIQUITIN"/>
</dbReference>
<dbReference type="GO" id="GO:0003729">
    <property type="term" value="F:mRNA binding"/>
    <property type="evidence" value="ECO:0007669"/>
    <property type="project" value="UniProtKB-ARBA"/>
</dbReference>
<dbReference type="AlphaFoldDB" id="A0A835WNZ0"/>
<evidence type="ECO:0000259" key="7">
    <source>
        <dbReference type="PROSITE" id="PS50089"/>
    </source>
</evidence>
<evidence type="ECO:0000313" key="9">
    <source>
        <dbReference type="Proteomes" id="UP000613740"/>
    </source>
</evidence>
<accession>A0A835WNZ0</accession>
<dbReference type="InterPro" id="IPR029071">
    <property type="entry name" value="Ubiquitin-like_domsf"/>
</dbReference>
<dbReference type="PANTHER" id="PTHR10666">
    <property type="entry name" value="UBIQUITIN"/>
    <property type="match status" value="1"/>
</dbReference>
<name>A0A835WNZ0_9CHLO</name>
<dbReference type="InterPro" id="IPR019956">
    <property type="entry name" value="Ubiquitin_dom"/>
</dbReference>
<evidence type="ECO:0000313" key="8">
    <source>
        <dbReference type="EMBL" id="KAG2450739.1"/>
    </source>
</evidence>
<dbReference type="SUPFAM" id="SSF57850">
    <property type="entry name" value="RING/U-box"/>
    <property type="match status" value="1"/>
</dbReference>
<dbReference type="PROSITE" id="PS50053">
    <property type="entry name" value="UBIQUITIN_2"/>
    <property type="match status" value="1"/>
</dbReference>
<comment type="caution">
    <text evidence="8">The sequence shown here is derived from an EMBL/GenBank/DDBJ whole genome shotgun (WGS) entry which is preliminary data.</text>
</comment>
<dbReference type="Gene3D" id="3.10.20.90">
    <property type="entry name" value="Phosphatidylinositol 3-kinase Catalytic Subunit, Chain A, domain 1"/>
    <property type="match status" value="1"/>
</dbReference>
<feature type="domain" description="RING-type" evidence="7">
    <location>
        <begin position="3"/>
        <end position="43"/>
    </location>
</feature>
<keyword evidence="4" id="KW-0862">Zinc</keyword>
<dbReference type="SMART" id="SM00184">
    <property type="entry name" value="RING"/>
    <property type="match status" value="1"/>
</dbReference>
<dbReference type="InterPro" id="IPR027370">
    <property type="entry name" value="Znf-RING_euk"/>
</dbReference>
<dbReference type="InterPro" id="IPR019954">
    <property type="entry name" value="Ubiquitin_CS"/>
</dbReference>
<dbReference type="InterPro" id="IPR050158">
    <property type="entry name" value="Ubiquitin_ubiquitin-like"/>
</dbReference>
<dbReference type="SMART" id="SM00213">
    <property type="entry name" value="UBQ"/>
    <property type="match status" value="1"/>
</dbReference>
<evidence type="ECO:0008006" key="10">
    <source>
        <dbReference type="Google" id="ProtNLM"/>
    </source>
</evidence>
<keyword evidence="9" id="KW-1185">Reference proteome</keyword>
<reference evidence="8" key="1">
    <citation type="journal article" date="2020" name="bioRxiv">
        <title>Comparative genomics of Chlamydomonas.</title>
        <authorList>
            <person name="Craig R.J."/>
            <person name="Hasan A.R."/>
            <person name="Ness R.W."/>
            <person name="Keightley P.D."/>
        </authorList>
    </citation>
    <scope>NUCLEOTIDE SEQUENCE</scope>
    <source>
        <strain evidence="8">CCAP 11/173</strain>
    </source>
</reference>
<dbReference type="PROSITE" id="PS00299">
    <property type="entry name" value="UBIQUITIN_1"/>
    <property type="match status" value="1"/>
</dbReference>
<dbReference type="GO" id="GO:0008270">
    <property type="term" value="F:zinc ion binding"/>
    <property type="evidence" value="ECO:0007669"/>
    <property type="project" value="UniProtKB-KW"/>
</dbReference>
<keyword evidence="1" id="KW-1017">Isopeptide bond</keyword>
<dbReference type="Pfam" id="PF13445">
    <property type="entry name" value="zf-RING_UBOX"/>
    <property type="match status" value="1"/>
</dbReference>
<dbReference type="Pfam" id="PF00240">
    <property type="entry name" value="ubiquitin"/>
    <property type="match status" value="1"/>
</dbReference>
<evidence type="ECO:0000256" key="1">
    <source>
        <dbReference type="ARBA" id="ARBA00022499"/>
    </source>
</evidence>
<dbReference type="Gene3D" id="3.30.40.10">
    <property type="entry name" value="Zinc/RING finger domain, C3HC4 (zinc finger)"/>
    <property type="match status" value="1"/>
</dbReference>
<organism evidence="8 9">
    <name type="scientific">Chlamydomonas schloesseri</name>
    <dbReference type="NCBI Taxonomy" id="2026947"/>
    <lineage>
        <taxon>Eukaryota</taxon>
        <taxon>Viridiplantae</taxon>
        <taxon>Chlorophyta</taxon>
        <taxon>core chlorophytes</taxon>
        <taxon>Chlorophyceae</taxon>
        <taxon>CS clade</taxon>
        <taxon>Chlamydomonadales</taxon>
        <taxon>Chlamydomonadaceae</taxon>
        <taxon>Chlamydomonas</taxon>
    </lineage>
</organism>
<keyword evidence="2" id="KW-0479">Metal-binding</keyword>
<proteinExistence type="predicted"/>
<evidence type="ECO:0000256" key="4">
    <source>
        <dbReference type="ARBA" id="ARBA00022833"/>
    </source>
</evidence>
<dbReference type="InterPro" id="IPR000626">
    <property type="entry name" value="Ubiquitin-like_dom"/>
</dbReference>
<dbReference type="EMBL" id="JAEHOD010000010">
    <property type="protein sequence ID" value="KAG2450739.1"/>
    <property type="molecule type" value="Genomic_DNA"/>
</dbReference>
<evidence type="ECO:0000256" key="2">
    <source>
        <dbReference type="ARBA" id="ARBA00022723"/>
    </source>
</evidence>
<dbReference type="OrthoDB" id="472at2759"/>
<dbReference type="PROSITE" id="PS50089">
    <property type="entry name" value="ZF_RING_2"/>
    <property type="match status" value="1"/>
</dbReference>